<organism evidence="3 4">
    <name type="scientific">Gonium pectorale</name>
    <name type="common">Green alga</name>
    <dbReference type="NCBI Taxonomy" id="33097"/>
    <lineage>
        <taxon>Eukaryota</taxon>
        <taxon>Viridiplantae</taxon>
        <taxon>Chlorophyta</taxon>
        <taxon>core chlorophytes</taxon>
        <taxon>Chlorophyceae</taxon>
        <taxon>CS clade</taxon>
        <taxon>Chlamydomonadales</taxon>
        <taxon>Volvocaceae</taxon>
        <taxon>Gonium</taxon>
    </lineage>
</organism>
<dbReference type="GO" id="GO:0003676">
    <property type="term" value="F:nucleic acid binding"/>
    <property type="evidence" value="ECO:0007669"/>
    <property type="project" value="InterPro"/>
</dbReference>
<reference evidence="4" key="1">
    <citation type="journal article" date="2016" name="Nat. Commun.">
        <title>The Gonium pectorale genome demonstrates co-option of cell cycle regulation during the evolution of multicellularity.</title>
        <authorList>
            <person name="Hanschen E.R."/>
            <person name="Marriage T.N."/>
            <person name="Ferris P.J."/>
            <person name="Hamaji T."/>
            <person name="Toyoda A."/>
            <person name="Fujiyama A."/>
            <person name="Neme R."/>
            <person name="Noguchi H."/>
            <person name="Minakuchi Y."/>
            <person name="Suzuki M."/>
            <person name="Kawai-Toyooka H."/>
            <person name="Smith D.R."/>
            <person name="Sparks H."/>
            <person name="Anderson J."/>
            <person name="Bakaric R."/>
            <person name="Luria V."/>
            <person name="Karger A."/>
            <person name="Kirschner M.W."/>
            <person name="Durand P.M."/>
            <person name="Michod R.E."/>
            <person name="Nozaki H."/>
            <person name="Olson B.J."/>
        </authorList>
    </citation>
    <scope>NUCLEOTIDE SEQUENCE [LARGE SCALE GENOMIC DNA]</scope>
    <source>
        <strain evidence="4">NIES-2863</strain>
    </source>
</reference>
<dbReference type="SMART" id="SM00343">
    <property type="entry name" value="ZnF_C2HC"/>
    <property type="match status" value="2"/>
</dbReference>
<evidence type="ECO:0000313" key="3">
    <source>
        <dbReference type="EMBL" id="KXZ42018.1"/>
    </source>
</evidence>
<protein>
    <recommendedName>
        <fullName evidence="2">CCHC-type domain-containing protein</fullName>
    </recommendedName>
</protein>
<name>A0A150FWR7_GONPE</name>
<gene>
    <name evidence="3" type="ORF">GPECTOR_221g476</name>
</gene>
<keyword evidence="1" id="KW-0479">Metal-binding</keyword>
<evidence type="ECO:0000313" key="4">
    <source>
        <dbReference type="Proteomes" id="UP000075714"/>
    </source>
</evidence>
<keyword evidence="4" id="KW-1185">Reference proteome</keyword>
<dbReference type="Gene3D" id="4.10.60.10">
    <property type="entry name" value="Zinc finger, CCHC-type"/>
    <property type="match status" value="1"/>
</dbReference>
<dbReference type="SUPFAM" id="SSF57756">
    <property type="entry name" value="Retrovirus zinc finger-like domains"/>
    <property type="match status" value="1"/>
</dbReference>
<dbReference type="PROSITE" id="PS50158">
    <property type="entry name" value="ZF_CCHC"/>
    <property type="match status" value="2"/>
</dbReference>
<dbReference type="GO" id="GO:0008270">
    <property type="term" value="F:zinc ion binding"/>
    <property type="evidence" value="ECO:0007669"/>
    <property type="project" value="UniProtKB-KW"/>
</dbReference>
<dbReference type="InterPro" id="IPR001878">
    <property type="entry name" value="Znf_CCHC"/>
</dbReference>
<proteinExistence type="predicted"/>
<feature type="domain" description="CCHC-type" evidence="2">
    <location>
        <begin position="233"/>
        <end position="246"/>
    </location>
</feature>
<dbReference type="Pfam" id="PF14223">
    <property type="entry name" value="Retrotran_gag_2"/>
    <property type="match status" value="1"/>
</dbReference>
<dbReference type="Pfam" id="PF00098">
    <property type="entry name" value="zf-CCHC"/>
    <property type="match status" value="2"/>
</dbReference>
<dbReference type="Proteomes" id="UP000075714">
    <property type="component" value="Unassembled WGS sequence"/>
</dbReference>
<keyword evidence="1" id="KW-0862">Zinc</keyword>
<dbReference type="AlphaFoldDB" id="A0A150FWR7"/>
<accession>A0A150FWR7</accession>
<sequence>MGSDSIFADKLTDQNAPKWFGRMMLFLMREALWDIVTKGVGNPPTDEERKADIRARGDIGLRLSDEHLGLAASATSAKELWDKLKATFAAKTDARKAAIFESLLGLKKSAKESISQYIARAKQIFLDLKECDVTKDVALVILQALKGLPASYSEYRASFMTHGMPADLDALEAKLLPIEQLIASAEVEDNVVAMYSARSKVQCYNCQEFGHIARNCPKARSANEPSTSGRSQCDYCGRIGHVARNCNKRRKAVRCDKAEAAANSAVAATAAGAPAEQNQELACGFSM</sequence>
<dbReference type="PANTHER" id="PTHR47481">
    <property type="match status" value="1"/>
</dbReference>
<dbReference type="OrthoDB" id="8017485at2759"/>
<keyword evidence="1" id="KW-0863">Zinc-finger</keyword>
<dbReference type="EMBL" id="LSYV01000220">
    <property type="protein sequence ID" value="KXZ42018.1"/>
    <property type="molecule type" value="Genomic_DNA"/>
</dbReference>
<dbReference type="STRING" id="33097.A0A150FWR7"/>
<dbReference type="PANTHER" id="PTHR47481:SF14">
    <property type="entry name" value="RETROTRANSPOSON COPIA-LIKE N-TERMINAL DOMAIN-CONTAINING PROTEIN"/>
    <property type="match status" value="1"/>
</dbReference>
<evidence type="ECO:0000259" key="2">
    <source>
        <dbReference type="PROSITE" id="PS50158"/>
    </source>
</evidence>
<dbReference type="InterPro" id="IPR036875">
    <property type="entry name" value="Znf_CCHC_sf"/>
</dbReference>
<feature type="domain" description="CCHC-type" evidence="2">
    <location>
        <begin position="203"/>
        <end position="218"/>
    </location>
</feature>
<evidence type="ECO:0000256" key="1">
    <source>
        <dbReference type="PROSITE-ProRule" id="PRU00047"/>
    </source>
</evidence>
<comment type="caution">
    <text evidence="3">The sequence shown here is derived from an EMBL/GenBank/DDBJ whole genome shotgun (WGS) entry which is preliminary data.</text>
</comment>